<evidence type="ECO:0000313" key="2">
    <source>
        <dbReference type="EMBL" id="GDY33057.1"/>
    </source>
</evidence>
<evidence type="ECO:0000256" key="1">
    <source>
        <dbReference type="SAM" id="Phobius"/>
    </source>
</evidence>
<dbReference type="Proteomes" id="UP000298860">
    <property type="component" value="Unassembled WGS sequence"/>
</dbReference>
<organism evidence="2 3">
    <name type="scientific">Gandjariella thermophila</name>
    <dbReference type="NCBI Taxonomy" id="1931992"/>
    <lineage>
        <taxon>Bacteria</taxon>
        <taxon>Bacillati</taxon>
        <taxon>Actinomycetota</taxon>
        <taxon>Actinomycetes</taxon>
        <taxon>Pseudonocardiales</taxon>
        <taxon>Pseudonocardiaceae</taxon>
        <taxon>Gandjariella</taxon>
    </lineage>
</organism>
<dbReference type="AlphaFoldDB" id="A0A4D4JGN4"/>
<feature type="transmembrane region" description="Helical" evidence="1">
    <location>
        <begin position="6"/>
        <end position="31"/>
    </location>
</feature>
<name>A0A4D4JGN4_9PSEU</name>
<accession>A0A4D4JGN4</accession>
<keyword evidence="3" id="KW-1185">Reference proteome</keyword>
<sequence length="58" mass="6905">MTYHRLLVHAIADSVALAAGIGLAWVIHLVFPHHCPWRISQRARLRRWFRRRHRAGRD</sequence>
<gene>
    <name evidence="2" type="ORF">GTS_46900</name>
</gene>
<dbReference type="RefSeq" id="WP_153816572.1">
    <property type="nucleotide sequence ID" value="NZ_BJFL01000033.1"/>
</dbReference>
<reference evidence="3" key="1">
    <citation type="submission" date="2019-04" db="EMBL/GenBank/DDBJ databases">
        <title>Draft genome sequence of Pseudonocardiaceae bacterium SL3-2-4.</title>
        <authorList>
            <person name="Ningsih F."/>
            <person name="Yokota A."/>
            <person name="Sakai Y."/>
            <person name="Nanatani K."/>
            <person name="Yabe S."/>
            <person name="Oetari A."/>
            <person name="Sjamsuridzal W."/>
        </authorList>
    </citation>
    <scope>NUCLEOTIDE SEQUENCE [LARGE SCALE GENOMIC DNA]</scope>
    <source>
        <strain evidence="3">SL3-2-4</strain>
    </source>
</reference>
<keyword evidence="1" id="KW-1133">Transmembrane helix</keyword>
<protein>
    <submittedName>
        <fullName evidence="2">Uncharacterized protein</fullName>
    </submittedName>
</protein>
<comment type="caution">
    <text evidence="2">The sequence shown here is derived from an EMBL/GenBank/DDBJ whole genome shotgun (WGS) entry which is preliminary data.</text>
</comment>
<dbReference type="EMBL" id="BJFL01000033">
    <property type="protein sequence ID" value="GDY33057.1"/>
    <property type="molecule type" value="Genomic_DNA"/>
</dbReference>
<keyword evidence="1" id="KW-0472">Membrane</keyword>
<proteinExistence type="predicted"/>
<keyword evidence="1" id="KW-0812">Transmembrane</keyword>
<evidence type="ECO:0000313" key="3">
    <source>
        <dbReference type="Proteomes" id="UP000298860"/>
    </source>
</evidence>